<dbReference type="EMBL" id="JAVDUI010000001">
    <property type="protein sequence ID" value="MDR6892393.1"/>
    <property type="molecule type" value="Genomic_DNA"/>
</dbReference>
<reference evidence="2" key="1">
    <citation type="submission" date="2023-07" db="EMBL/GenBank/DDBJ databases">
        <title>Sequencing the genomes of 1000 actinobacteria strains.</title>
        <authorList>
            <person name="Klenk H.-P."/>
        </authorList>
    </citation>
    <scope>NUCLEOTIDE SEQUENCE</scope>
    <source>
        <strain evidence="2">DSM 13988</strain>
    </source>
</reference>
<accession>A0AAE3YI70</accession>
<feature type="domain" description="Helix-turn-helix" evidence="1">
    <location>
        <begin position="59"/>
        <end position="107"/>
    </location>
</feature>
<proteinExistence type="predicted"/>
<dbReference type="SUPFAM" id="SSF46955">
    <property type="entry name" value="Putative DNA-binding domain"/>
    <property type="match status" value="1"/>
</dbReference>
<gene>
    <name evidence="2" type="ORF">J2S35_001333</name>
</gene>
<dbReference type="AlphaFoldDB" id="A0AAE3YI70"/>
<dbReference type="InterPro" id="IPR009061">
    <property type="entry name" value="DNA-bd_dom_put_sf"/>
</dbReference>
<protein>
    <submittedName>
        <fullName evidence="2">Excisionase family DNA binding protein</fullName>
    </submittedName>
</protein>
<evidence type="ECO:0000259" key="1">
    <source>
        <dbReference type="Pfam" id="PF12728"/>
    </source>
</evidence>
<evidence type="ECO:0000313" key="2">
    <source>
        <dbReference type="EMBL" id="MDR6892393.1"/>
    </source>
</evidence>
<sequence>MATTSMTVQKQLREDLNAFLADPARQNALSQEDADAFRELLSVLQTSRRAVIFPSDKSLTTGEAAAALGVSRMTVVRLIDRGALRASTEGTHRRITALELQRYREDREARQLAALHTLGEDITDDTPPDRVIKTR</sequence>
<evidence type="ECO:0000313" key="3">
    <source>
        <dbReference type="Proteomes" id="UP001247307"/>
    </source>
</evidence>
<organism evidence="2 3">
    <name type="scientific">Falsarthrobacter nasiphocae</name>
    <dbReference type="NCBI Taxonomy" id="189863"/>
    <lineage>
        <taxon>Bacteria</taxon>
        <taxon>Bacillati</taxon>
        <taxon>Actinomycetota</taxon>
        <taxon>Actinomycetes</taxon>
        <taxon>Micrococcales</taxon>
        <taxon>Micrococcaceae</taxon>
        <taxon>Falsarthrobacter</taxon>
    </lineage>
</organism>
<dbReference type="NCBIfam" id="TIGR01764">
    <property type="entry name" value="excise"/>
    <property type="match status" value="1"/>
</dbReference>
<dbReference type="RefSeq" id="WP_309851332.1">
    <property type="nucleotide sequence ID" value="NZ_BAAAIU010000003.1"/>
</dbReference>
<dbReference type="Pfam" id="PF12728">
    <property type="entry name" value="HTH_17"/>
    <property type="match status" value="1"/>
</dbReference>
<comment type="caution">
    <text evidence="2">The sequence shown here is derived from an EMBL/GenBank/DDBJ whole genome shotgun (WGS) entry which is preliminary data.</text>
</comment>
<dbReference type="GO" id="GO:0003677">
    <property type="term" value="F:DNA binding"/>
    <property type="evidence" value="ECO:0007669"/>
    <property type="project" value="InterPro"/>
</dbReference>
<dbReference type="InterPro" id="IPR041657">
    <property type="entry name" value="HTH_17"/>
</dbReference>
<dbReference type="InterPro" id="IPR010093">
    <property type="entry name" value="SinI_DNA-bd"/>
</dbReference>
<keyword evidence="3" id="KW-1185">Reference proteome</keyword>
<name>A0AAE3YI70_9MICC</name>
<dbReference type="Proteomes" id="UP001247307">
    <property type="component" value="Unassembled WGS sequence"/>
</dbReference>